<dbReference type="RefSeq" id="WP_274051970.1">
    <property type="nucleotide sequence ID" value="NZ_CP059693.1"/>
</dbReference>
<feature type="transmembrane region" description="Helical" evidence="2">
    <location>
        <begin position="12"/>
        <end position="29"/>
    </location>
</feature>
<gene>
    <name evidence="3" type="ORF">H3N35_26955</name>
</gene>
<sequence length="343" mass="39978">MSKRLTKKPFPIFYAVIFIFTVTSFKTIANNNSSEISKKTSDRDYPTPTEKSAEDLPPADDWMHSFHDTISDSVYQSAVWFDGFFSHDDSLQQTPQTTARIRLAWEPRSRDLAEFDTRFRVKVKLPHFKNKLDLILSDDSDDELSQLPLETSISDKSEINDEPFAAAVRLIHTNTSEQFTDTRLGLSGGDIFLKTRHRKRYSWQDVHGFKIEPSVFYFLDDGLGARLLLEYDYQLNNKEQFRINYSIRGSESYSGIRWKHGFYHLQQIANDRAAVLGLLVEGERNGDNGFLIDNYTLSYRYRFNALREWLFFDIEPFIEWPEEVNHKATPGIALRVEGYFSKK</sequence>
<feature type="compositionally biased region" description="Basic and acidic residues" evidence="1">
    <location>
        <begin position="36"/>
        <end position="45"/>
    </location>
</feature>
<protein>
    <submittedName>
        <fullName evidence="3">Uncharacterized protein</fullName>
    </submittedName>
</protein>
<evidence type="ECO:0000256" key="2">
    <source>
        <dbReference type="SAM" id="Phobius"/>
    </source>
</evidence>
<proteinExistence type="predicted"/>
<keyword evidence="2" id="KW-0812">Transmembrane</keyword>
<evidence type="ECO:0000256" key="1">
    <source>
        <dbReference type="SAM" id="MobiDB-lite"/>
    </source>
</evidence>
<name>A0ABY7VGI6_9GAMM</name>
<keyword evidence="2" id="KW-0472">Membrane</keyword>
<reference evidence="3 4" key="1">
    <citation type="journal article" date="2022" name="Mar. Drugs">
        <title>Bioassay-Guided Fractionation Leads to the Detection of Cholic Acid Generated by the Rare Thalassomonas sp.</title>
        <authorList>
            <person name="Pheiffer F."/>
            <person name="Schneider Y.K."/>
            <person name="Hansen E.H."/>
            <person name="Andersen J.H."/>
            <person name="Isaksson J."/>
            <person name="Busche T."/>
            <person name="R C."/>
            <person name="Kalinowski J."/>
            <person name="Zyl L.V."/>
            <person name="Trindade M."/>
        </authorList>
    </citation>
    <scope>NUCLEOTIDE SEQUENCE [LARGE SCALE GENOMIC DNA]</scope>
    <source>
        <strain evidence="3 4">A5K-61T</strain>
    </source>
</reference>
<evidence type="ECO:0000313" key="3">
    <source>
        <dbReference type="EMBL" id="WDE11787.1"/>
    </source>
</evidence>
<dbReference type="EMBL" id="CP059693">
    <property type="protein sequence ID" value="WDE11787.1"/>
    <property type="molecule type" value="Genomic_DNA"/>
</dbReference>
<evidence type="ECO:0000313" key="4">
    <source>
        <dbReference type="Proteomes" id="UP001215231"/>
    </source>
</evidence>
<keyword evidence="2" id="KW-1133">Transmembrane helix</keyword>
<feature type="region of interest" description="Disordered" evidence="1">
    <location>
        <begin position="36"/>
        <end position="58"/>
    </location>
</feature>
<organism evidence="3 4">
    <name type="scientific">Thalassomonas haliotis</name>
    <dbReference type="NCBI Taxonomy" id="485448"/>
    <lineage>
        <taxon>Bacteria</taxon>
        <taxon>Pseudomonadati</taxon>
        <taxon>Pseudomonadota</taxon>
        <taxon>Gammaproteobacteria</taxon>
        <taxon>Alteromonadales</taxon>
        <taxon>Colwelliaceae</taxon>
        <taxon>Thalassomonas</taxon>
    </lineage>
</organism>
<dbReference type="Proteomes" id="UP001215231">
    <property type="component" value="Chromosome"/>
</dbReference>
<accession>A0ABY7VGI6</accession>
<keyword evidence="4" id="KW-1185">Reference proteome</keyword>